<dbReference type="GO" id="GO:0005506">
    <property type="term" value="F:iron ion binding"/>
    <property type="evidence" value="ECO:0007669"/>
    <property type="project" value="InterPro"/>
</dbReference>
<name>A0AAN8ZAE6_9MAGN</name>
<gene>
    <name evidence="1" type="ORF">RJ641_008047</name>
</gene>
<evidence type="ECO:0000313" key="2">
    <source>
        <dbReference type="Proteomes" id="UP001370490"/>
    </source>
</evidence>
<proteinExistence type="predicted"/>
<organism evidence="1 2">
    <name type="scientific">Dillenia turbinata</name>
    <dbReference type="NCBI Taxonomy" id="194707"/>
    <lineage>
        <taxon>Eukaryota</taxon>
        <taxon>Viridiplantae</taxon>
        <taxon>Streptophyta</taxon>
        <taxon>Embryophyta</taxon>
        <taxon>Tracheophyta</taxon>
        <taxon>Spermatophyta</taxon>
        <taxon>Magnoliopsida</taxon>
        <taxon>eudicotyledons</taxon>
        <taxon>Gunneridae</taxon>
        <taxon>Pentapetalae</taxon>
        <taxon>Dilleniales</taxon>
        <taxon>Dilleniaceae</taxon>
        <taxon>Dillenia</taxon>
    </lineage>
</organism>
<sequence>MTKKEDVSSRFLELKETHPKYFKGILSSTMALGRQRHNSNYSFVAGPMICLGKEFAYRQLKIFAAVLLGSFKFKLSDETKQVNYRSMLTLHVDGGLHIRATRRSGH</sequence>
<dbReference type="GO" id="GO:0020037">
    <property type="term" value="F:heme binding"/>
    <property type="evidence" value="ECO:0007669"/>
    <property type="project" value="InterPro"/>
</dbReference>
<dbReference type="InterPro" id="IPR036396">
    <property type="entry name" value="Cyt_P450_sf"/>
</dbReference>
<comment type="caution">
    <text evidence="1">The sequence shown here is derived from an EMBL/GenBank/DDBJ whole genome shotgun (WGS) entry which is preliminary data.</text>
</comment>
<reference evidence="1 2" key="1">
    <citation type="submission" date="2023-12" db="EMBL/GenBank/DDBJ databases">
        <title>A high-quality genome assembly for Dillenia turbinata (Dilleniales).</title>
        <authorList>
            <person name="Chanderbali A."/>
        </authorList>
    </citation>
    <scope>NUCLEOTIDE SEQUENCE [LARGE SCALE GENOMIC DNA]</scope>
    <source>
        <strain evidence="1">LSX21</strain>
        <tissue evidence="1">Leaf</tissue>
    </source>
</reference>
<dbReference type="GO" id="GO:0004497">
    <property type="term" value="F:monooxygenase activity"/>
    <property type="evidence" value="ECO:0007669"/>
    <property type="project" value="InterPro"/>
</dbReference>
<protein>
    <submittedName>
        <fullName evidence="1">Cytochrome P450</fullName>
    </submittedName>
</protein>
<dbReference type="InterPro" id="IPR001128">
    <property type="entry name" value="Cyt_P450"/>
</dbReference>
<dbReference type="GO" id="GO:0016705">
    <property type="term" value="F:oxidoreductase activity, acting on paired donors, with incorporation or reduction of molecular oxygen"/>
    <property type="evidence" value="ECO:0007669"/>
    <property type="project" value="InterPro"/>
</dbReference>
<dbReference type="EMBL" id="JBAMMX010000015">
    <property type="protein sequence ID" value="KAK6926328.1"/>
    <property type="molecule type" value="Genomic_DNA"/>
</dbReference>
<dbReference type="Pfam" id="PF00067">
    <property type="entry name" value="p450"/>
    <property type="match status" value="1"/>
</dbReference>
<dbReference type="Gene3D" id="1.10.630.10">
    <property type="entry name" value="Cytochrome P450"/>
    <property type="match status" value="1"/>
</dbReference>
<accession>A0AAN8ZAE6</accession>
<dbReference type="AlphaFoldDB" id="A0AAN8ZAE6"/>
<dbReference type="SUPFAM" id="SSF48264">
    <property type="entry name" value="Cytochrome P450"/>
    <property type="match status" value="1"/>
</dbReference>
<dbReference type="Proteomes" id="UP001370490">
    <property type="component" value="Unassembled WGS sequence"/>
</dbReference>
<keyword evidence="2" id="KW-1185">Reference proteome</keyword>
<evidence type="ECO:0000313" key="1">
    <source>
        <dbReference type="EMBL" id="KAK6926328.1"/>
    </source>
</evidence>